<reference evidence="3 4" key="1">
    <citation type="submission" date="2016-03" db="EMBL/GenBank/DDBJ databases">
        <title>Trachymyrmex septentrionalis WGS genome.</title>
        <authorList>
            <person name="Nygaard S."/>
            <person name="Hu H."/>
            <person name="Boomsma J."/>
            <person name="Zhang G."/>
        </authorList>
    </citation>
    <scope>NUCLEOTIDE SEQUENCE [LARGE SCALE GENOMIC DNA]</scope>
    <source>
        <strain evidence="3">Tsep2-gDNA-1</strain>
        <tissue evidence="3">Whole body</tissue>
    </source>
</reference>
<dbReference type="Proteomes" id="UP000078541">
    <property type="component" value="Unassembled WGS sequence"/>
</dbReference>
<dbReference type="EMBL" id="KQ981673">
    <property type="protein sequence ID" value="KYN38189.1"/>
    <property type="molecule type" value="Genomic_DNA"/>
</dbReference>
<sequence length="226" mass="25408">MHLHQSYGACGIVLILAILGITCEISWASKQCKTVVMDVHVKRCRLGTERAKRGLEKFDLQKYTDKYEAKRQEESDYSKPKDSMSHGVPQKRQLTLEQVSGIALPIVTKAINDASKARAYASGIGSHDSSLTTGSILNRPGYLWAPYPFGRSFIPFRTPAYNDDLDLNLNAEELDELYNDIYERLPRASKDEAWKIFLETASKCCQNVDKCLKETTHVPCLGSRTS</sequence>
<evidence type="ECO:0000313" key="4">
    <source>
        <dbReference type="Proteomes" id="UP000078541"/>
    </source>
</evidence>
<name>A0A195FDT6_9HYME</name>
<keyword evidence="2" id="KW-0472">Membrane</keyword>
<keyword evidence="2" id="KW-0812">Transmembrane</keyword>
<dbReference type="OrthoDB" id="7700996at2759"/>
<dbReference type="AlphaFoldDB" id="A0A195FDT6"/>
<accession>A0A195FDT6</accession>
<evidence type="ECO:0000256" key="1">
    <source>
        <dbReference type="SAM" id="MobiDB-lite"/>
    </source>
</evidence>
<evidence type="ECO:0000256" key="2">
    <source>
        <dbReference type="SAM" id="Phobius"/>
    </source>
</evidence>
<feature type="region of interest" description="Disordered" evidence="1">
    <location>
        <begin position="69"/>
        <end position="89"/>
    </location>
</feature>
<feature type="compositionally biased region" description="Basic and acidic residues" evidence="1">
    <location>
        <begin position="69"/>
        <end position="84"/>
    </location>
</feature>
<protein>
    <submittedName>
        <fullName evidence="3">Uncharacterized protein</fullName>
    </submittedName>
</protein>
<evidence type="ECO:0000313" key="3">
    <source>
        <dbReference type="EMBL" id="KYN38189.1"/>
    </source>
</evidence>
<organism evidence="3 4">
    <name type="scientific">Trachymyrmex septentrionalis</name>
    <dbReference type="NCBI Taxonomy" id="34720"/>
    <lineage>
        <taxon>Eukaryota</taxon>
        <taxon>Metazoa</taxon>
        <taxon>Ecdysozoa</taxon>
        <taxon>Arthropoda</taxon>
        <taxon>Hexapoda</taxon>
        <taxon>Insecta</taxon>
        <taxon>Pterygota</taxon>
        <taxon>Neoptera</taxon>
        <taxon>Endopterygota</taxon>
        <taxon>Hymenoptera</taxon>
        <taxon>Apocrita</taxon>
        <taxon>Aculeata</taxon>
        <taxon>Formicoidea</taxon>
        <taxon>Formicidae</taxon>
        <taxon>Myrmicinae</taxon>
        <taxon>Trachymyrmex</taxon>
    </lineage>
</organism>
<keyword evidence="2" id="KW-1133">Transmembrane helix</keyword>
<feature type="transmembrane region" description="Helical" evidence="2">
    <location>
        <begin position="6"/>
        <end position="27"/>
    </location>
</feature>
<keyword evidence="4" id="KW-1185">Reference proteome</keyword>
<dbReference type="KEGG" id="tsep:108749292"/>
<gene>
    <name evidence="3" type="ORF">ALC56_07229</name>
</gene>
<proteinExistence type="predicted"/>